<dbReference type="InterPro" id="IPR057135">
    <property type="entry name" value="At4g27190-like_LRR"/>
</dbReference>
<dbReference type="SUPFAM" id="SSF52058">
    <property type="entry name" value="L domain-like"/>
    <property type="match status" value="1"/>
</dbReference>
<keyword evidence="1" id="KW-0611">Plant defense</keyword>
<dbReference type="OrthoDB" id="971758at2759"/>
<dbReference type="InterPro" id="IPR054722">
    <property type="entry name" value="PolX-like_BBD"/>
</dbReference>
<dbReference type="PANTHER" id="PTHR33463:SF135">
    <property type="entry name" value="RESISTANCE PROTEIN RPS2, PUTATIVE-RELATED"/>
    <property type="match status" value="1"/>
</dbReference>
<dbReference type="EMBL" id="CM018205">
    <property type="protein sequence ID" value="KAB2086566.1"/>
    <property type="molecule type" value="Genomic_DNA"/>
</dbReference>
<organism evidence="4 5">
    <name type="scientific">Gossypium barbadense</name>
    <name type="common">Sea Island cotton</name>
    <name type="synonym">Hibiscus barbadensis</name>
    <dbReference type="NCBI Taxonomy" id="3634"/>
    <lineage>
        <taxon>Eukaryota</taxon>
        <taxon>Viridiplantae</taxon>
        <taxon>Streptophyta</taxon>
        <taxon>Embryophyta</taxon>
        <taxon>Tracheophyta</taxon>
        <taxon>Spermatophyta</taxon>
        <taxon>Magnoliopsida</taxon>
        <taxon>eudicotyledons</taxon>
        <taxon>Gunneridae</taxon>
        <taxon>Pentapetalae</taxon>
        <taxon>rosids</taxon>
        <taxon>malvids</taxon>
        <taxon>Malvales</taxon>
        <taxon>Malvaceae</taxon>
        <taxon>Malvoideae</taxon>
        <taxon>Gossypium</taxon>
    </lineage>
</organism>
<feature type="domain" description="Disease resistance protein At4g27190-like leucine-rich repeats" evidence="3">
    <location>
        <begin position="564"/>
        <end position="630"/>
    </location>
</feature>
<dbReference type="Gene3D" id="3.80.10.10">
    <property type="entry name" value="Ribonuclease Inhibitor"/>
    <property type="match status" value="1"/>
</dbReference>
<dbReference type="Pfam" id="PF22936">
    <property type="entry name" value="Pol_BBD"/>
    <property type="match status" value="1"/>
</dbReference>
<evidence type="ECO:0000259" key="3">
    <source>
        <dbReference type="Pfam" id="PF23247"/>
    </source>
</evidence>
<feature type="domain" description="Disease resistance protein At4g27190-like leucine-rich repeats" evidence="3">
    <location>
        <begin position="635"/>
        <end position="740"/>
    </location>
</feature>
<accession>A0A5J5W4S2</accession>
<evidence type="ECO:0000313" key="4">
    <source>
        <dbReference type="EMBL" id="KAB2086566.1"/>
    </source>
</evidence>
<evidence type="ECO:0000259" key="2">
    <source>
        <dbReference type="Pfam" id="PF22936"/>
    </source>
</evidence>
<dbReference type="InterPro" id="IPR032675">
    <property type="entry name" value="LRR_dom_sf"/>
</dbReference>
<feature type="domain" description="Disease resistance protein At4g27190-like leucine-rich repeats" evidence="3">
    <location>
        <begin position="407"/>
        <end position="462"/>
    </location>
</feature>
<evidence type="ECO:0000313" key="5">
    <source>
        <dbReference type="Proteomes" id="UP000327439"/>
    </source>
</evidence>
<dbReference type="PANTHER" id="PTHR33463">
    <property type="entry name" value="NB-ARC DOMAIN-CONTAINING PROTEIN-RELATED"/>
    <property type="match status" value="1"/>
</dbReference>
<dbReference type="InterPro" id="IPR050905">
    <property type="entry name" value="Plant_NBS-LRR"/>
</dbReference>
<protein>
    <submittedName>
        <fullName evidence="4">Uncharacterized protein</fullName>
    </submittedName>
</protein>
<feature type="domain" description="Disease resistance protein At4g27190-like leucine-rich repeats" evidence="3">
    <location>
        <begin position="222"/>
        <end position="259"/>
    </location>
</feature>
<gene>
    <name evidence="4" type="ORF">ES319_A04G041000v1</name>
</gene>
<keyword evidence="5" id="KW-1185">Reference proteome</keyword>
<reference evidence="5" key="1">
    <citation type="journal article" date="2020" name="Nat. Genet.">
        <title>Genomic diversifications of five Gossypium allopolyploid species and their impact on cotton improvement.</title>
        <authorList>
            <person name="Chen Z.J."/>
            <person name="Sreedasyam A."/>
            <person name="Ando A."/>
            <person name="Song Q."/>
            <person name="De Santiago L.M."/>
            <person name="Hulse-Kemp A.M."/>
            <person name="Ding M."/>
            <person name="Ye W."/>
            <person name="Kirkbride R.C."/>
            <person name="Jenkins J."/>
            <person name="Plott C."/>
            <person name="Lovell J."/>
            <person name="Lin Y.M."/>
            <person name="Vaughn R."/>
            <person name="Liu B."/>
            <person name="Simpson S."/>
            <person name="Scheffler B.E."/>
            <person name="Wen L."/>
            <person name="Saski C.A."/>
            <person name="Grover C.E."/>
            <person name="Hu G."/>
            <person name="Conover J.L."/>
            <person name="Carlson J.W."/>
            <person name="Shu S."/>
            <person name="Boston L.B."/>
            <person name="Williams M."/>
            <person name="Peterson D.G."/>
            <person name="McGee K."/>
            <person name="Jones D.C."/>
            <person name="Wendel J.F."/>
            <person name="Stelly D.M."/>
            <person name="Grimwood J."/>
            <person name="Schmutz J."/>
        </authorList>
    </citation>
    <scope>NUCLEOTIDE SEQUENCE [LARGE SCALE GENOMIC DNA]</scope>
    <source>
        <strain evidence="5">cv. 3-79</strain>
    </source>
</reference>
<proteinExistence type="predicted"/>
<dbReference type="Proteomes" id="UP000327439">
    <property type="component" value="Chromosome A04"/>
</dbReference>
<sequence length="780" mass="89160">MGNNSFSKVINIGIVKIMMYDRMIRTFSDVRYVPDLRKNLISLSILDSKGCRINIESSDITMSRGALVLLKGKRTNSLYILEGSTLFFHKVWSFDVCFGMRIGKFVTWRIPRFLRIKKSVDAWKQLFEDVESVVLNDVVGHPNLVPSLDLGFRKLTSLDLYLKLSLSLMFDLEEMCNVPQLQVLFPIVELRSIEQKGHSRHLSLKSLKIVEIERCNNLKYILQSLKEVKVEKCDKLKYLFRLSVDNGLGQLHTLEIKSCSQLEDIIQGPQLPYVSLQSLWEVKSCSQLEDVIQDPQVPYICLLQSLGEVSLIDLPQLKGRDVNDIMLTQLSLRKLETQIQKLVLGRMTYKQLSNICKYEELEQNQTSSHHPLPICSPNLAVIVILECESLKYLFPITIAHADPKMLNVPNLQTLKIEKPSNINHKLSALKEVQVTECNNLKYLFPMPASNNLRQLQTLKIESFQCLREVQVTGCNNLKYLFPILQKERCSLLQEIIQGPEVSISMTHGLPLLNEVALDNLPQLKGGNRNDIVLASPSLHKLKVMGCPQLTHFIISTNIHNYGYNLSSLKILNLSTLIELQVIWNGPIQVGNYQNLTELDVKDCKRLRYIFPLTMARNLPQLWRLDISDCEELEQIIENCENLKCLFPITLGHSSLQKLENIIFGRVSKLEQVFEGDEPNVSKEEEKVIHLLRLTDLQLDGLPNLVSFGAVGYHFVFQSLLILRVVDCPNITTRFSFDSEKSVHAKTQACHLVDEIIVEESATAQETRWPIGSDIHWLKHI</sequence>
<feature type="domain" description="Retrovirus-related Pol polyprotein from transposon TNT 1-94-like beta-barrel" evidence="2">
    <location>
        <begin position="1"/>
        <end position="51"/>
    </location>
</feature>
<name>A0A5J5W4S2_GOSBA</name>
<dbReference type="Pfam" id="PF23247">
    <property type="entry name" value="LRR_RPS2"/>
    <property type="match status" value="4"/>
</dbReference>
<dbReference type="AlphaFoldDB" id="A0A5J5W4S2"/>
<evidence type="ECO:0000256" key="1">
    <source>
        <dbReference type="ARBA" id="ARBA00022821"/>
    </source>
</evidence>